<feature type="compositionally biased region" description="Low complexity" evidence="1">
    <location>
        <begin position="893"/>
        <end position="905"/>
    </location>
</feature>
<feature type="compositionally biased region" description="Polar residues" evidence="1">
    <location>
        <begin position="573"/>
        <end position="608"/>
    </location>
</feature>
<sequence length="916" mass="98432">MPSPQALEILDTPAVLRLAQQVDPHGNATSSEILVALRRIYPRMASVYLYDLRERVLSATHGSADSGDEDSAFEDDYSDDSDSDVNSDLGAHAQDFDAQLDHIAVQQTSELGVAPVAESNSYPDAHAQDPDALFDSFIEAQTPESVGELEHDDNSLFGERGNQDREVDDLFGEHTSETKSDGDSLFGEPIGEADNGDIDSLFDEPISGARPSSDSAATGLLTSPITGTTSSSLPFDPAAGRTSPSPAPKQKLSQYVPQSPKQKPTATLALSKPGLALPPPSRKSTLPELQVQSLLPKANDGTSSRTIIATTPSSSSMSRTEIPAISAYDSFPMAHAAPSGGKSVARPPMSKPQTPNERPVTQQMATPPSSSTVSTPSPKTRKPEPRYRCRYGCPLKGGGQTGPQLRRHMNRTHNLYHPKDQDDLKPCLDGPRGCARLHLEKDKSHPCIQNNAGSPGKWCSSRNDKCKAQDVRDFGIQAPRDPQEIADTFAYADGPSPSMPVLVQDGDDEDERQETNKIAIEGWKPMPPRYAPLKSESPQKPSLKRPRHETADIGAAPTRSKLARVDSGVSMGPTASPSTAQNPTHVSPYNGQPSTYAPTPVVSCSQPSGYDMTPKRSQAPSPPPYSLFAPASTRANAVPDAPVQNTMRPTRTSHAQQIQVPGYPAPVHSTSVQHSLLRSDAPAYGVPVQTGIRSAYAAQFQQSRLPNPQYIGQNNNMQPGAQVSNAPTYGVPNQTGIGPTYAAQPQQSQVKHGSQHIGQYNNMQRGTQVTGSQVTGSQQIGQYNNMQPGSYVSNTHIYLPSVQPASTFYRQPERPSGSSQNMAPINRRAPPPAHDYGTQMSRTQNSVPPAPRPQPRQLHQLGSTPAIPHMVPVGHYVSPYAPVHNGMLSMPVQPAQQMQAPRQQQGSLAEDPVVVD</sequence>
<feature type="region of interest" description="Disordered" evidence="1">
    <location>
        <begin position="808"/>
        <end position="866"/>
    </location>
</feature>
<feature type="region of interest" description="Disordered" evidence="1">
    <location>
        <begin position="505"/>
        <end position="630"/>
    </location>
</feature>
<feature type="region of interest" description="Disordered" evidence="1">
    <location>
        <begin position="174"/>
        <end position="318"/>
    </location>
</feature>
<organism evidence="2 3">
    <name type="scientific">Cryoendolithus antarcticus</name>
    <dbReference type="NCBI Taxonomy" id="1507870"/>
    <lineage>
        <taxon>Eukaryota</taxon>
        <taxon>Fungi</taxon>
        <taxon>Dikarya</taxon>
        <taxon>Ascomycota</taxon>
        <taxon>Pezizomycotina</taxon>
        <taxon>Dothideomycetes</taxon>
        <taxon>Dothideomycetidae</taxon>
        <taxon>Cladosporiales</taxon>
        <taxon>Cladosporiaceae</taxon>
        <taxon>Cryoendolithus</taxon>
    </lineage>
</organism>
<feature type="compositionally biased region" description="Low complexity" evidence="1">
    <location>
        <begin position="366"/>
        <end position="378"/>
    </location>
</feature>
<feature type="compositionally biased region" description="Polar residues" evidence="1">
    <location>
        <begin position="351"/>
        <end position="365"/>
    </location>
</feature>
<feature type="compositionally biased region" description="Polar residues" evidence="1">
    <location>
        <begin position="300"/>
        <end position="318"/>
    </location>
</feature>
<feature type="compositionally biased region" description="Acidic residues" evidence="1">
    <location>
        <begin position="66"/>
        <end position="85"/>
    </location>
</feature>
<feature type="region of interest" description="Disordered" evidence="1">
    <location>
        <begin position="891"/>
        <end position="916"/>
    </location>
</feature>
<gene>
    <name evidence="2" type="ORF">B0A48_09999</name>
</gene>
<proteinExistence type="predicted"/>
<dbReference type="Proteomes" id="UP000192596">
    <property type="component" value="Unassembled WGS sequence"/>
</dbReference>
<feature type="compositionally biased region" description="Polar residues" evidence="1">
    <location>
        <begin position="838"/>
        <end position="847"/>
    </location>
</feature>
<reference evidence="3" key="1">
    <citation type="submission" date="2017-03" db="EMBL/GenBank/DDBJ databases">
        <title>Genomes of endolithic fungi from Antarctica.</title>
        <authorList>
            <person name="Coleine C."/>
            <person name="Masonjones S."/>
            <person name="Stajich J.E."/>
        </authorList>
    </citation>
    <scope>NUCLEOTIDE SEQUENCE [LARGE SCALE GENOMIC DNA]</scope>
    <source>
        <strain evidence="3">CCFEE 5527</strain>
    </source>
</reference>
<comment type="caution">
    <text evidence="2">The sequence shown here is derived from an EMBL/GenBank/DDBJ whole genome shotgun (WGS) entry which is preliminary data.</text>
</comment>
<evidence type="ECO:0000313" key="3">
    <source>
        <dbReference type="Proteomes" id="UP000192596"/>
    </source>
</evidence>
<name>A0A1V8T3B1_9PEZI</name>
<evidence type="ECO:0000313" key="2">
    <source>
        <dbReference type="EMBL" id="OQO05903.1"/>
    </source>
</evidence>
<feature type="region of interest" description="Disordered" evidence="1">
    <location>
        <begin position="336"/>
        <end position="405"/>
    </location>
</feature>
<dbReference type="InParanoid" id="A0A1V8T3B1"/>
<dbReference type="AlphaFoldDB" id="A0A1V8T3B1"/>
<accession>A0A1V8T3B1</accession>
<dbReference type="EMBL" id="NAJO01000018">
    <property type="protein sequence ID" value="OQO05903.1"/>
    <property type="molecule type" value="Genomic_DNA"/>
</dbReference>
<feature type="region of interest" description="Disordered" evidence="1">
    <location>
        <begin position="60"/>
        <end position="89"/>
    </location>
</feature>
<feature type="compositionally biased region" description="Polar residues" evidence="1">
    <location>
        <begin position="251"/>
        <end position="265"/>
    </location>
</feature>
<protein>
    <submittedName>
        <fullName evidence="2">Uncharacterized protein</fullName>
    </submittedName>
</protein>
<evidence type="ECO:0000256" key="1">
    <source>
        <dbReference type="SAM" id="MobiDB-lite"/>
    </source>
</evidence>
<feature type="compositionally biased region" description="Polar residues" evidence="1">
    <location>
        <begin position="210"/>
        <end position="233"/>
    </location>
</feature>
<keyword evidence="3" id="KW-1185">Reference proteome</keyword>